<feature type="compositionally biased region" description="Low complexity" evidence="4">
    <location>
        <begin position="491"/>
        <end position="511"/>
    </location>
</feature>
<keyword evidence="1 3" id="KW-0802">TPR repeat</keyword>
<feature type="compositionally biased region" description="Low complexity" evidence="4">
    <location>
        <begin position="347"/>
        <end position="356"/>
    </location>
</feature>
<feature type="compositionally biased region" description="Pro residues" evidence="4">
    <location>
        <begin position="406"/>
        <end position="418"/>
    </location>
</feature>
<name>A0A0L6V8V8_9BASI</name>
<evidence type="ECO:0000256" key="1">
    <source>
        <dbReference type="ARBA" id="ARBA00022803"/>
    </source>
</evidence>
<dbReference type="EMBL" id="LAVV01007075">
    <property type="protein sequence ID" value="KNZ57198.1"/>
    <property type="molecule type" value="Genomic_DNA"/>
</dbReference>
<feature type="repeat" description="TPR" evidence="3">
    <location>
        <begin position="878"/>
        <end position="911"/>
    </location>
</feature>
<dbReference type="PROSITE" id="PS50005">
    <property type="entry name" value="TPR"/>
    <property type="match status" value="5"/>
</dbReference>
<dbReference type="AlphaFoldDB" id="A0A0L6V8V8"/>
<proteinExistence type="inferred from homology"/>
<feature type="compositionally biased region" description="Basic and acidic residues" evidence="4">
    <location>
        <begin position="514"/>
        <end position="526"/>
    </location>
</feature>
<dbReference type="PANTHER" id="PTHR12558:SF13">
    <property type="entry name" value="CELL DIVISION CYCLE PROTEIN 27 HOMOLOG"/>
    <property type="match status" value="1"/>
</dbReference>
<dbReference type="Pfam" id="PF13181">
    <property type="entry name" value="TPR_8"/>
    <property type="match status" value="2"/>
</dbReference>
<dbReference type="GO" id="GO:0005680">
    <property type="term" value="C:anaphase-promoting complex"/>
    <property type="evidence" value="ECO:0007669"/>
    <property type="project" value="TreeGrafter"/>
</dbReference>
<evidence type="ECO:0008006" key="7">
    <source>
        <dbReference type="Google" id="ProtNLM"/>
    </source>
</evidence>
<feature type="compositionally biased region" description="Polar residues" evidence="4">
    <location>
        <begin position="336"/>
        <end position="346"/>
    </location>
</feature>
<feature type="region of interest" description="Disordered" evidence="4">
    <location>
        <begin position="332"/>
        <end position="585"/>
    </location>
</feature>
<dbReference type="STRING" id="27349.A0A0L6V8V8"/>
<comment type="similarity">
    <text evidence="2">Belongs to the APC3/CDC27 family.</text>
</comment>
<sequence>MQNQPSNSLVNLLVSIITHLLRNNLIHSALFFAERLHTLIPSAELATYLLAVCLLKLNDYQATVHLLRNAPVFIPSPSSAAATVTPLNNRKGKQPDPFNDSPCNNKLNPNQRPANLASTRCALVYSKACSMIDRPKEGLEVYLEAIDHFGISSHDQDFLLASTSEQSTSSAYTHLANLAYNSHEYEKASQFYSKALESTPDGHLCWEAFEGLCQTISTEHDLDPNQIFSVTQLEHFLPGYMELDDQFVLCTSSTNPSTTNHIRHPTSSHPIVSNAPIKPKPPPLAPKDAFRIMGANGLYRHKQMLIDTSFGDSSRNSSFAFNSFDLPSYHPKAGQIQPNSNFISHATPSTPNLNRPSPLPPRSFHFVALGEPPQHASSSAYDPIPISSTPNLRHGFEHNPSSSSNHPPPMPAPSPLPYYPKKSSCDHQSPLPAKGQQARGGLISVKRTRSQTQSQDLSRSSTGPPTTTPTELDSGHSTNTDMNSNANSQPTATATATTTTTTAAATTTQTAKLGDGRLLSRREILESGRLLKVGPRETKRAKSNSNMMDPDQHPSTPTLPSDPPPTSYPPQSSSSVPLPSSSSSSNFSRFRADKIQAIKWVLDLLRVFAAAQLALSRFKSDLVLDLLASLPADQQRSWRVYCLIGRARFEMLDYKSAEIAFRKARECFPHLVTHMDIYSTLLWHLRKTTMLSYLSQELQLINSQASETWIATGNLFSRLDDHPNALKCFQRATQLCKTSSYGYTLSGHESLMLAEYSRSLVFFRESIRRNSRSNYNAFFGLGECFFKQDRFRLALFFFNHARKINPYNPLILSAVAKVYQAVGDLQPALEVFSQAVNLAHNCVASVRFSRAKILFELGEFEESKEDLLKLVELVPTEFNVRFLLGKIFAKLGNRQLAIKHLTFAVDLDPKSLAVVKKILDHLHHSNLDQQNHQAGSEAS</sequence>
<accession>A0A0L6V8V8</accession>
<protein>
    <recommendedName>
        <fullName evidence="7">Anaphase-promoting complex subunit 3</fullName>
    </recommendedName>
</protein>
<feature type="repeat" description="TPR" evidence="3">
    <location>
        <begin position="809"/>
        <end position="842"/>
    </location>
</feature>
<evidence type="ECO:0000256" key="2">
    <source>
        <dbReference type="ARBA" id="ARBA00038210"/>
    </source>
</evidence>
<feature type="repeat" description="TPR" evidence="3">
    <location>
        <begin position="169"/>
        <end position="202"/>
    </location>
</feature>
<evidence type="ECO:0000256" key="4">
    <source>
        <dbReference type="SAM" id="MobiDB-lite"/>
    </source>
</evidence>
<keyword evidence="6" id="KW-1185">Reference proteome</keyword>
<feature type="region of interest" description="Disordered" evidence="4">
    <location>
        <begin position="258"/>
        <end position="278"/>
    </location>
</feature>
<dbReference type="GO" id="GO:0007091">
    <property type="term" value="P:metaphase/anaphase transition of mitotic cell cycle"/>
    <property type="evidence" value="ECO:0007669"/>
    <property type="project" value="TreeGrafter"/>
</dbReference>
<dbReference type="VEuPathDB" id="FungiDB:VP01_2214g1"/>
<dbReference type="SUPFAM" id="SSF48452">
    <property type="entry name" value="TPR-like"/>
    <property type="match status" value="2"/>
</dbReference>
<evidence type="ECO:0000313" key="6">
    <source>
        <dbReference type="Proteomes" id="UP000037035"/>
    </source>
</evidence>
<dbReference type="GO" id="GO:0005737">
    <property type="term" value="C:cytoplasm"/>
    <property type="evidence" value="ECO:0007669"/>
    <property type="project" value="TreeGrafter"/>
</dbReference>
<feature type="region of interest" description="Disordered" evidence="4">
    <location>
        <begin position="84"/>
        <end position="110"/>
    </location>
</feature>
<dbReference type="PANTHER" id="PTHR12558">
    <property type="entry name" value="CELL DIVISION CYCLE 16,23,27"/>
    <property type="match status" value="1"/>
</dbReference>
<feature type="compositionally biased region" description="Polar residues" evidence="4">
    <location>
        <begin position="450"/>
        <end position="461"/>
    </location>
</feature>
<dbReference type="GO" id="GO:0031145">
    <property type="term" value="P:anaphase-promoting complex-dependent catabolic process"/>
    <property type="evidence" value="ECO:0007669"/>
    <property type="project" value="TreeGrafter"/>
</dbReference>
<dbReference type="Gene3D" id="1.25.40.10">
    <property type="entry name" value="Tetratricopeptide repeat domain"/>
    <property type="match status" value="4"/>
</dbReference>
<dbReference type="Pfam" id="PF12895">
    <property type="entry name" value="ANAPC3"/>
    <property type="match status" value="1"/>
</dbReference>
<dbReference type="InterPro" id="IPR011990">
    <property type="entry name" value="TPR-like_helical_dom_sf"/>
</dbReference>
<organism evidence="5 6">
    <name type="scientific">Puccinia sorghi</name>
    <dbReference type="NCBI Taxonomy" id="27349"/>
    <lineage>
        <taxon>Eukaryota</taxon>
        <taxon>Fungi</taxon>
        <taxon>Dikarya</taxon>
        <taxon>Basidiomycota</taxon>
        <taxon>Pucciniomycotina</taxon>
        <taxon>Pucciniomycetes</taxon>
        <taxon>Pucciniales</taxon>
        <taxon>Pucciniaceae</taxon>
        <taxon>Puccinia</taxon>
    </lineage>
</organism>
<reference evidence="5 6" key="1">
    <citation type="submission" date="2015-08" db="EMBL/GenBank/DDBJ databases">
        <title>Next Generation Sequencing and Analysis of the Genome of Puccinia sorghi L Schw, the Causal Agent of Maize Common Rust.</title>
        <authorList>
            <person name="Rochi L."/>
            <person name="Burguener G."/>
            <person name="Darino M."/>
            <person name="Turjanski A."/>
            <person name="Kreff E."/>
            <person name="Dieguez M.J."/>
            <person name="Sacco F."/>
        </authorList>
    </citation>
    <scope>NUCLEOTIDE SEQUENCE [LARGE SCALE GENOMIC DNA]</scope>
    <source>
        <strain evidence="5 6">RO10H11247</strain>
    </source>
</reference>
<dbReference type="GO" id="GO:0016567">
    <property type="term" value="P:protein ubiquitination"/>
    <property type="evidence" value="ECO:0007669"/>
    <property type="project" value="TreeGrafter"/>
</dbReference>
<evidence type="ECO:0000256" key="3">
    <source>
        <dbReference type="PROSITE-ProRule" id="PRU00339"/>
    </source>
</evidence>
<dbReference type="OrthoDB" id="10248520at2759"/>
<dbReference type="SMART" id="SM00028">
    <property type="entry name" value="TPR"/>
    <property type="match status" value="9"/>
</dbReference>
<feature type="compositionally biased region" description="Polar residues" evidence="4">
    <location>
        <begin position="101"/>
        <end position="110"/>
    </location>
</feature>
<feature type="repeat" description="TPR" evidence="3">
    <location>
        <begin position="706"/>
        <end position="739"/>
    </location>
</feature>
<dbReference type="InterPro" id="IPR019734">
    <property type="entry name" value="TPR_rpt"/>
</dbReference>
<feature type="compositionally biased region" description="Low complexity" evidence="4">
    <location>
        <begin position="569"/>
        <end position="585"/>
    </location>
</feature>
<dbReference type="Proteomes" id="UP000037035">
    <property type="component" value="Unassembled WGS sequence"/>
</dbReference>
<dbReference type="GO" id="GO:0051301">
    <property type="term" value="P:cell division"/>
    <property type="evidence" value="ECO:0007669"/>
    <property type="project" value="TreeGrafter"/>
</dbReference>
<gene>
    <name evidence="5" type="ORF">VP01_2214g1</name>
</gene>
<feature type="repeat" description="TPR" evidence="3">
    <location>
        <begin position="775"/>
        <end position="808"/>
    </location>
</feature>
<feature type="compositionally biased region" description="Polar residues" evidence="4">
    <location>
        <begin position="475"/>
        <end position="490"/>
    </location>
</feature>
<comment type="caution">
    <text evidence="5">The sequence shown here is derived from an EMBL/GenBank/DDBJ whole genome shotgun (WGS) entry which is preliminary data.</text>
</comment>
<feature type="compositionally biased region" description="Polar residues" evidence="4">
    <location>
        <begin position="375"/>
        <end position="391"/>
    </location>
</feature>
<evidence type="ECO:0000313" key="5">
    <source>
        <dbReference type="EMBL" id="KNZ57198.1"/>
    </source>
</evidence>